<dbReference type="EMBL" id="CP023700">
    <property type="protein sequence ID" value="QEU87484.1"/>
    <property type="molecule type" value="Genomic_DNA"/>
</dbReference>
<protein>
    <submittedName>
        <fullName evidence="1">Uncharacterized protein</fullName>
    </submittedName>
</protein>
<organism evidence="1 2">
    <name type="scientific">Streptomyces viridosporus T7A</name>
    <dbReference type="NCBI Taxonomy" id="665577"/>
    <lineage>
        <taxon>Bacteria</taxon>
        <taxon>Bacillati</taxon>
        <taxon>Actinomycetota</taxon>
        <taxon>Actinomycetes</taxon>
        <taxon>Kitasatosporales</taxon>
        <taxon>Streptomycetaceae</taxon>
        <taxon>Streptomyces</taxon>
    </lineage>
</organism>
<gene>
    <name evidence="1" type="ORF">CP969_24490</name>
</gene>
<evidence type="ECO:0000313" key="1">
    <source>
        <dbReference type="EMBL" id="QEU87484.1"/>
    </source>
</evidence>
<keyword evidence="2" id="KW-1185">Reference proteome</keyword>
<accession>A0ABX6AKH0</accession>
<proteinExistence type="predicted"/>
<evidence type="ECO:0000313" key="2">
    <source>
        <dbReference type="Proteomes" id="UP000327143"/>
    </source>
</evidence>
<sequence>MSIAGRRGQGECAVGHGTVPDGLCVRGGIEPQPCEDPLEPGLGNRWTLARHRAPADLVGPVGPKESCLGPVLRRHAAQ</sequence>
<reference evidence="1 2" key="1">
    <citation type="submission" date="2017-09" db="EMBL/GenBank/DDBJ databases">
        <authorList>
            <person name="Lee N."/>
            <person name="Cho B.-K."/>
        </authorList>
    </citation>
    <scope>NUCLEOTIDE SEQUENCE [LARGE SCALE GENOMIC DNA]</scope>
    <source>
        <strain evidence="1 2">ATCC 39115</strain>
    </source>
</reference>
<name>A0ABX6AKH0_STRVD</name>
<dbReference type="Proteomes" id="UP000327143">
    <property type="component" value="Chromosome"/>
</dbReference>